<dbReference type="AlphaFoldDB" id="A0A5P1ERS5"/>
<evidence type="ECO:0008006" key="4">
    <source>
        <dbReference type="Google" id="ProtNLM"/>
    </source>
</evidence>
<dbReference type="PANTHER" id="PTHR10826">
    <property type="entry name" value="COMPLEMENT COMPONENT 1"/>
    <property type="match status" value="1"/>
</dbReference>
<dbReference type="OrthoDB" id="278212at2759"/>
<evidence type="ECO:0000256" key="1">
    <source>
        <dbReference type="SAM" id="MobiDB-lite"/>
    </source>
</evidence>
<feature type="compositionally biased region" description="Acidic residues" evidence="1">
    <location>
        <begin position="139"/>
        <end position="150"/>
    </location>
</feature>
<evidence type="ECO:0000313" key="3">
    <source>
        <dbReference type="Proteomes" id="UP000243459"/>
    </source>
</evidence>
<protein>
    <recommendedName>
        <fullName evidence="4">Mitochondrial glycoprotein family protein</fullName>
    </recommendedName>
</protein>
<dbReference type="SUPFAM" id="SSF54529">
    <property type="entry name" value="Mitochondrial glycoprotein MAM33-like"/>
    <property type="match status" value="1"/>
</dbReference>
<dbReference type="Pfam" id="PF02330">
    <property type="entry name" value="MAM33"/>
    <property type="match status" value="1"/>
</dbReference>
<accession>A0A5P1ERS5</accession>
<gene>
    <name evidence="2" type="ORF">A4U43_C05F15380</name>
</gene>
<dbReference type="GO" id="GO:0005759">
    <property type="term" value="C:mitochondrial matrix"/>
    <property type="evidence" value="ECO:0007669"/>
    <property type="project" value="InterPro"/>
</dbReference>
<sequence>MSSSMASFVVRKSLRSASKLRHFSSLPTLSPSSLVAPRVLTPQTLTLTRTLSPFSVRFASSKPANAEDKIKRADDNLLSVLDDEIECAQEADEEPSQGAILPKDSPFEIIDNPGDQSIILKRQFDGETIQVSVFMNFEEEEEDDDEDDNEGEKTSDALQPNISMVISIDKGAGSILEFCCNLDSKDVEIESMAMKKAEASEDEGAYHGPEFSDLDESLQRALRKYLAARGIKPSLYEFLREYMMTKDDREYLVWLKNLKEFIEK</sequence>
<dbReference type="EMBL" id="CM007385">
    <property type="protein sequence ID" value="ONK68735.1"/>
    <property type="molecule type" value="Genomic_DNA"/>
</dbReference>
<organism evidence="2 3">
    <name type="scientific">Asparagus officinalis</name>
    <name type="common">Garden asparagus</name>
    <dbReference type="NCBI Taxonomy" id="4686"/>
    <lineage>
        <taxon>Eukaryota</taxon>
        <taxon>Viridiplantae</taxon>
        <taxon>Streptophyta</taxon>
        <taxon>Embryophyta</taxon>
        <taxon>Tracheophyta</taxon>
        <taxon>Spermatophyta</taxon>
        <taxon>Magnoliopsida</taxon>
        <taxon>Liliopsida</taxon>
        <taxon>Asparagales</taxon>
        <taxon>Asparagaceae</taxon>
        <taxon>Asparagoideae</taxon>
        <taxon>Asparagus</taxon>
    </lineage>
</organism>
<dbReference type="OMA" id="CEYMMSK"/>
<dbReference type="Gramene" id="ONK68735">
    <property type="protein sequence ID" value="ONK68735"/>
    <property type="gene ID" value="A4U43_C05F15380"/>
</dbReference>
<proteinExistence type="predicted"/>
<keyword evidence="3" id="KW-1185">Reference proteome</keyword>
<reference evidence="3" key="1">
    <citation type="journal article" date="2017" name="Nat. Commun.">
        <title>The asparagus genome sheds light on the origin and evolution of a young Y chromosome.</title>
        <authorList>
            <person name="Harkess A."/>
            <person name="Zhou J."/>
            <person name="Xu C."/>
            <person name="Bowers J.E."/>
            <person name="Van der Hulst R."/>
            <person name="Ayyampalayam S."/>
            <person name="Mercati F."/>
            <person name="Riccardi P."/>
            <person name="McKain M.R."/>
            <person name="Kakrana A."/>
            <person name="Tang H."/>
            <person name="Ray J."/>
            <person name="Groenendijk J."/>
            <person name="Arikit S."/>
            <person name="Mathioni S.M."/>
            <person name="Nakano M."/>
            <person name="Shan H."/>
            <person name="Telgmann-Rauber A."/>
            <person name="Kanno A."/>
            <person name="Yue Z."/>
            <person name="Chen H."/>
            <person name="Li W."/>
            <person name="Chen Y."/>
            <person name="Xu X."/>
            <person name="Zhang Y."/>
            <person name="Luo S."/>
            <person name="Chen H."/>
            <person name="Gao J."/>
            <person name="Mao Z."/>
            <person name="Pires J.C."/>
            <person name="Luo M."/>
            <person name="Kudrna D."/>
            <person name="Wing R.A."/>
            <person name="Meyers B.C."/>
            <person name="Yi K."/>
            <person name="Kong H."/>
            <person name="Lavrijsen P."/>
            <person name="Sunseri F."/>
            <person name="Falavigna A."/>
            <person name="Ye Y."/>
            <person name="Leebens-Mack J.H."/>
            <person name="Chen G."/>
        </authorList>
    </citation>
    <scope>NUCLEOTIDE SEQUENCE [LARGE SCALE GENOMIC DNA]</scope>
    <source>
        <strain evidence="3">cv. DH0086</strain>
    </source>
</reference>
<dbReference type="InterPro" id="IPR036561">
    <property type="entry name" value="MAM33_sf"/>
</dbReference>
<dbReference type="Gene3D" id="3.10.280.10">
    <property type="entry name" value="Mitochondrial glycoprotein"/>
    <property type="match status" value="1"/>
</dbReference>
<dbReference type="Proteomes" id="UP000243459">
    <property type="component" value="Chromosome 5"/>
</dbReference>
<dbReference type="InterPro" id="IPR003428">
    <property type="entry name" value="MAM33"/>
</dbReference>
<feature type="region of interest" description="Disordered" evidence="1">
    <location>
        <begin position="139"/>
        <end position="159"/>
    </location>
</feature>
<evidence type="ECO:0000313" key="2">
    <source>
        <dbReference type="EMBL" id="ONK68735.1"/>
    </source>
</evidence>
<name>A0A5P1ERS5_ASPOF</name>
<dbReference type="PANTHER" id="PTHR10826:SF27">
    <property type="entry name" value="OS06G0326500 PROTEIN"/>
    <property type="match status" value="1"/>
</dbReference>